<evidence type="ECO:0000256" key="1">
    <source>
        <dbReference type="ARBA" id="ARBA00004429"/>
    </source>
</evidence>
<comment type="function">
    <text evidence="9">Part of the tripartite ATP-independent periplasmic (TRAP) transport system.</text>
</comment>
<name>A0A0U3E001_9BURK</name>
<keyword evidence="7 9" id="KW-0472">Membrane</keyword>
<comment type="similarity">
    <text evidence="8 9">Belongs to the TRAP transporter small permease family.</text>
</comment>
<sequence>MTALLALTRGIDRLNDRFSIFAAWAVLLSCLISATNAVVRYGLNYSSNAFLEIQWYLFAACVMLGAAQALRLNEHVRVDLIYSRLSGRSKVLVDTFGLLVFLLPVVCWATWVSWDFFLVKLTTGMRPEDSVQTLGLPGYVWKLLSSGESSGNAGGLMRWPVAAMLPLGFGMLSLQGLSELIKRIAWLGHRLEMDTHYERPLQ</sequence>
<evidence type="ECO:0000313" key="11">
    <source>
        <dbReference type="EMBL" id="ALV06469.1"/>
    </source>
</evidence>
<dbReference type="InterPro" id="IPR007387">
    <property type="entry name" value="TRAP_DctQ"/>
</dbReference>
<dbReference type="AlphaFoldDB" id="A0A0U3E001"/>
<dbReference type="Proteomes" id="UP000060699">
    <property type="component" value="Chromosome"/>
</dbReference>
<dbReference type="PATRIC" id="fig|76731.3.peg.2043"/>
<evidence type="ECO:0000256" key="5">
    <source>
        <dbReference type="ARBA" id="ARBA00022692"/>
    </source>
</evidence>
<accession>A0A0U3E001</accession>
<keyword evidence="4 9" id="KW-0997">Cell inner membrane</keyword>
<dbReference type="KEGG" id="rdp:RD2015_1993"/>
<evidence type="ECO:0000256" key="2">
    <source>
        <dbReference type="ARBA" id="ARBA00022448"/>
    </source>
</evidence>
<evidence type="ECO:0000256" key="9">
    <source>
        <dbReference type="RuleBase" id="RU369079"/>
    </source>
</evidence>
<protein>
    <recommendedName>
        <fullName evidence="9">TRAP transporter small permease protein</fullName>
    </recommendedName>
</protein>
<feature type="domain" description="Tripartite ATP-independent periplasmic transporters DctQ component" evidence="10">
    <location>
        <begin position="30"/>
        <end position="184"/>
    </location>
</feature>
<dbReference type="Pfam" id="PF04290">
    <property type="entry name" value="DctQ"/>
    <property type="match status" value="1"/>
</dbReference>
<evidence type="ECO:0000256" key="8">
    <source>
        <dbReference type="ARBA" id="ARBA00038436"/>
    </source>
</evidence>
<dbReference type="EMBL" id="CP013729">
    <property type="protein sequence ID" value="ALV06469.1"/>
    <property type="molecule type" value="Genomic_DNA"/>
</dbReference>
<evidence type="ECO:0000256" key="4">
    <source>
        <dbReference type="ARBA" id="ARBA00022519"/>
    </source>
</evidence>
<keyword evidence="12" id="KW-1185">Reference proteome</keyword>
<dbReference type="PANTHER" id="PTHR35011">
    <property type="entry name" value="2,3-DIKETO-L-GULONATE TRAP TRANSPORTER SMALL PERMEASE PROTEIN YIAM"/>
    <property type="match status" value="1"/>
</dbReference>
<dbReference type="GO" id="GO:0022857">
    <property type="term" value="F:transmembrane transporter activity"/>
    <property type="evidence" value="ECO:0007669"/>
    <property type="project" value="UniProtKB-UniRule"/>
</dbReference>
<dbReference type="PANTHER" id="PTHR35011:SF4">
    <property type="entry name" value="SLL1102 PROTEIN"/>
    <property type="match status" value="1"/>
</dbReference>
<keyword evidence="5 9" id="KW-0812">Transmembrane</keyword>
<evidence type="ECO:0000259" key="10">
    <source>
        <dbReference type="Pfam" id="PF04290"/>
    </source>
</evidence>
<organism evidence="11 12">
    <name type="scientific">Roseateles depolymerans</name>
    <dbReference type="NCBI Taxonomy" id="76731"/>
    <lineage>
        <taxon>Bacteria</taxon>
        <taxon>Pseudomonadati</taxon>
        <taxon>Pseudomonadota</taxon>
        <taxon>Betaproteobacteria</taxon>
        <taxon>Burkholderiales</taxon>
        <taxon>Sphaerotilaceae</taxon>
        <taxon>Roseateles</taxon>
    </lineage>
</organism>
<keyword evidence="3" id="KW-1003">Cell membrane</keyword>
<proteinExistence type="inferred from homology"/>
<comment type="subcellular location">
    <subcellularLocation>
        <location evidence="1 9">Cell inner membrane</location>
        <topology evidence="1 9">Multi-pass membrane protein</topology>
    </subcellularLocation>
</comment>
<dbReference type="STRING" id="76731.RD2015_1993"/>
<keyword evidence="2 9" id="KW-0813">Transport</keyword>
<dbReference type="RefSeq" id="WP_058934748.1">
    <property type="nucleotide sequence ID" value="NZ_CP013729.1"/>
</dbReference>
<evidence type="ECO:0000256" key="7">
    <source>
        <dbReference type="ARBA" id="ARBA00023136"/>
    </source>
</evidence>
<keyword evidence="11" id="KW-0762">Sugar transport</keyword>
<keyword evidence="6 9" id="KW-1133">Transmembrane helix</keyword>
<evidence type="ECO:0000256" key="3">
    <source>
        <dbReference type="ARBA" id="ARBA00022475"/>
    </source>
</evidence>
<dbReference type="OrthoDB" id="9795655at2"/>
<feature type="transmembrane region" description="Helical" evidence="9">
    <location>
        <begin position="156"/>
        <end position="174"/>
    </location>
</feature>
<evidence type="ECO:0000256" key="6">
    <source>
        <dbReference type="ARBA" id="ARBA00022989"/>
    </source>
</evidence>
<dbReference type="GO" id="GO:0005886">
    <property type="term" value="C:plasma membrane"/>
    <property type="evidence" value="ECO:0007669"/>
    <property type="project" value="UniProtKB-SubCell"/>
</dbReference>
<reference evidence="11 12" key="1">
    <citation type="submission" date="2015-12" db="EMBL/GenBank/DDBJ databases">
        <title>Complete genome of Roseateles depolymerans KCTC 42856.</title>
        <authorList>
            <person name="Kim K.M."/>
        </authorList>
    </citation>
    <scope>NUCLEOTIDE SEQUENCE [LARGE SCALE GENOMIC DNA]</scope>
    <source>
        <strain evidence="11 12">KCTC 42856</strain>
    </source>
</reference>
<feature type="transmembrane region" description="Helical" evidence="9">
    <location>
        <begin position="21"/>
        <end position="41"/>
    </location>
</feature>
<gene>
    <name evidence="11" type="ORF">RD2015_1993</name>
</gene>
<feature type="transmembrane region" description="Helical" evidence="9">
    <location>
        <begin position="91"/>
        <end position="111"/>
    </location>
</feature>
<comment type="subunit">
    <text evidence="9">The complex comprises the extracytoplasmic solute receptor protein and the two transmembrane proteins.</text>
</comment>
<evidence type="ECO:0000313" key="12">
    <source>
        <dbReference type="Proteomes" id="UP000060699"/>
    </source>
</evidence>
<dbReference type="InterPro" id="IPR055348">
    <property type="entry name" value="DctQ"/>
</dbReference>
<feature type="transmembrane region" description="Helical" evidence="9">
    <location>
        <begin position="53"/>
        <end position="70"/>
    </location>
</feature>